<feature type="non-terminal residue" evidence="1">
    <location>
        <position position="1"/>
    </location>
</feature>
<evidence type="ECO:0000313" key="2">
    <source>
        <dbReference type="Proteomes" id="UP001295444"/>
    </source>
</evidence>
<accession>A0AAD1VKY7</accession>
<proteinExistence type="predicted"/>
<dbReference type="AlphaFoldDB" id="A0AAD1VKY7"/>
<keyword evidence="2" id="KW-1185">Reference proteome</keyword>
<protein>
    <submittedName>
        <fullName evidence="1">Uncharacterized protein</fullName>
    </submittedName>
</protein>
<organism evidence="1 2">
    <name type="scientific">Pelobates cultripes</name>
    <name type="common">Western spadefoot toad</name>
    <dbReference type="NCBI Taxonomy" id="61616"/>
    <lineage>
        <taxon>Eukaryota</taxon>
        <taxon>Metazoa</taxon>
        <taxon>Chordata</taxon>
        <taxon>Craniata</taxon>
        <taxon>Vertebrata</taxon>
        <taxon>Euteleostomi</taxon>
        <taxon>Amphibia</taxon>
        <taxon>Batrachia</taxon>
        <taxon>Anura</taxon>
        <taxon>Pelobatoidea</taxon>
        <taxon>Pelobatidae</taxon>
        <taxon>Pelobates</taxon>
    </lineage>
</organism>
<dbReference type="EMBL" id="OW240912">
    <property type="protein sequence ID" value="CAH2218872.1"/>
    <property type="molecule type" value="Genomic_DNA"/>
</dbReference>
<evidence type="ECO:0000313" key="1">
    <source>
        <dbReference type="EMBL" id="CAH2218872.1"/>
    </source>
</evidence>
<name>A0AAD1VKY7_PELCU</name>
<sequence>CMIHVTCSNSKRDSDQTEKRAGKINAVCADALLIPASAISAQLFGYRRRRLM</sequence>
<feature type="non-terminal residue" evidence="1">
    <location>
        <position position="52"/>
    </location>
</feature>
<dbReference type="Proteomes" id="UP001295444">
    <property type="component" value="Chromosome 01"/>
</dbReference>
<gene>
    <name evidence="1" type="ORF">PECUL_23A040720</name>
</gene>
<reference evidence="1" key="1">
    <citation type="submission" date="2022-03" db="EMBL/GenBank/DDBJ databases">
        <authorList>
            <person name="Alioto T."/>
            <person name="Alioto T."/>
            <person name="Gomez Garrido J."/>
        </authorList>
    </citation>
    <scope>NUCLEOTIDE SEQUENCE</scope>
</reference>